<organism evidence="1 2">
    <name type="scientific">Streptococcus mitis</name>
    <dbReference type="NCBI Taxonomy" id="28037"/>
    <lineage>
        <taxon>Bacteria</taxon>
        <taxon>Bacillati</taxon>
        <taxon>Bacillota</taxon>
        <taxon>Bacilli</taxon>
        <taxon>Lactobacillales</taxon>
        <taxon>Streptococcaceae</taxon>
        <taxon>Streptococcus</taxon>
        <taxon>Streptococcus mitis group</taxon>
    </lineage>
</organism>
<proteinExistence type="predicted"/>
<evidence type="ECO:0000313" key="2">
    <source>
        <dbReference type="Proteomes" id="UP000271520"/>
    </source>
</evidence>
<gene>
    <name evidence="1" type="ORF">D8788_04360</name>
</gene>
<protein>
    <submittedName>
        <fullName evidence="1">Uncharacterized protein</fullName>
    </submittedName>
</protein>
<sequence length="38" mass="4375">MKVDKKTLARLELATYVLLAVKDIVIKYLEINNQKLEG</sequence>
<dbReference type="AlphaFoldDB" id="A0A3R9M777"/>
<dbReference type="EMBL" id="RJPW01000005">
    <property type="protein sequence ID" value="RSJ93001.1"/>
    <property type="molecule type" value="Genomic_DNA"/>
</dbReference>
<reference evidence="1 2" key="1">
    <citation type="submission" date="2018-11" db="EMBL/GenBank/DDBJ databases">
        <title>Species Designations Belie Phenotypic and Genotypic Heterogeneity in Oral Streptococci.</title>
        <authorList>
            <person name="Velsko I."/>
        </authorList>
    </citation>
    <scope>NUCLEOTIDE SEQUENCE [LARGE SCALE GENOMIC DNA]</scope>
    <source>
        <strain evidence="1 2">BCC22</strain>
    </source>
</reference>
<dbReference type="Proteomes" id="UP000271520">
    <property type="component" value="Unassembled WGS sequence"/>
</dbReference>
<name>A0A3R9M777_STRMT</name>
<evidence type="ECO:0000313" key="1">
    <source>
        <dbReference type="EMBL" id="RSJ93001.1"/>
    </source>
</evidence>
<accession>A0A3R9M777</accession>
<comment type="caution">
    <text evidence="1">The sequence shown here is derived from an EMBL/GenBank/DDBJ whole genome shotgun (WGS) entry which is preliminary data.</text>
</comment>